<evidence type="ECO:0000313" key="2">
    <source>
        <dbReference type="EMBL" id="MBB6390343.1"/>
    </source>
</evidence>
<dbReference type="RefSeq" id="WP_271171286.1">
    <property type="nucleotide sequence ID" value="NZ_BAAAJR010000003.1"/>
</dbReference>
<accession>A0A7X0FMP7</accession>
<feature type="domain" description="N-acetyltransferase" evidence="1">
    <location>
        <begin position="16"/>
        <end position="192"/>
    </location>
</feature>
<dbReference type="Proteomes" id="UP000537775">
    <property type="component" value="Unassembled WGS sequence"/>
</dbReference>
<dbReference type="AlphaFoldDB" id="A0A7X0FMP7"/>
<evidence type="ECO:0000259" key="1">
    <source>
        <dbReference type="PROSITE" id="PS51186"/>
    </source>
</evidence>
<dbReference type="InterPro" id="IPR016181">
    <property type="entry name" value="Acyl_CoA_acyltransferase"/>
</dbReference>
<protein>
    <submittedName>
        <fullName evidence="2">RimJ/RimL family protein N-acetyltransferase</fullName>
    </submittedName>
</protein>
<organism evidence="2 3">
    <name type="scientific">Microbacterium thalassium</name>
    <dbReference type="NCBI Taxonomy" id="362649"/>
    <lineage>
        <taxon>Bacteria</taxon>
        <taxon>Bacillati</taxon>
        <taxon>Actinomycetota</taxon>
        <taxon>Actinomycetes</taxon>
        <taxon>Micrococcales</taxon>
        <taxon>Microbacteriaceae</taxon>
        <taxon>Microbacterium</taxon>
    </lineage>
</organism>
<keyword evidence="3" id="KW-1185">Reference proteome</keyword>
<dbReference type="EMBL" id="JACHML010000001">
    <property type="protein sequence ID" value="MBB6390343.1"/>
    <property type="molecule type" value="Genomic_DNA"/>
</dbReference>
<dbReference type="InterPro" id="IPR051531">
    <property type="entry name" value="N-acetyltransferase"/>
</dbReference>
<dbReference type="PROSITE" id="PS51186">
    <property type="entry name" value="GNAT"/>
    <property type="match status" value="1"/>
</dbReference>
<gene>
    <name evidence="2" type="ORF">HD594_000656</name>
</gene>
<dbReference type="InterPro" id="IPR000182">
    <property type="entry name" value="GNAT_dom"/>
</dbReference>
<dbReference type="GO" id="GO:0016747">
    <property type="term" value="F:acyltransferase activity, transferring groups other than amino-acyl groups"/>
    <property type="evidence" value="ECO:0007669"/>
    <property type="project" value="InterPro"/>
</dbReference>
<dbReference type="Gene3D" id="3.40.630.30">
    <property type="match status" value="1"/>
</dbReference>
<sequence length="202" mass="22957">MDSLTAVTWPVRTERLQIRRATPADAAATWVWRRLPEVGEWITSAPDDYETYRALFTDPARLAIQLVIELDDEADPDHRGRLIGDVMLRVEDGWAQTEVREQGVATQAELGWTLDPAHHGRGYATEAVRAVIDICFGPLGLRRVHAGCFAANEPSWRMMERLGMRREEYSRATGLHRSGVWLDGMDYGLLADEWRAGRDARR</sequence>
<name>A0A7X0FMP7_9MICO</name>
<evidence type="ECO:0000313" key="3">
    <source>
        <dbReference type="Proteomes" id="UP000537775"/>
    </source>
</evidence>
<dbReference type="Pfam" id="PF13302">
    <property type="entry name" value="Acetyltransf_3"/>
    <property type="match status" value="1"/>
</dbReference>
<dbReference type="SUPFAM" id="SSF55729">
    <property type="entry name" value="Acyl-CoA N-acyltransferases (Nat)"/>
    <property type="match status" value="1"/>
</dbReference>
<dbReference type="PANTHER" id="PTHR43792:SF1">
    <property type="entry name" value="N-ACETYLTRANSFERASE DOMAIN-CONTAINING PROTEIN"/>
    <property type="match status" value="1"/>
</dbReference>
<proteinExistence type="predicted"/>
<reference evidence="2 3" key="1">
    <citation type="submission" date="2020-08" db="EMBL/GenBank/DDBJ databases">
        <title>Sequencing the genomes of 1000 actinobacteria strains.</title>
        <authorList>
            <person name="Klenk H.-P."/>
        </authorList>
    </citation>
    <scope>NUCLEOTIDE SEQUENCE [LARGE SCALE GENOMIC DNA]</scope>
    <source>
        <strain evidence="2 3">DSM 12511</strain>
    </source>
</reference>
<keyword evidence="2" id="KW-0808">Transferase</keyword>
<dbReference type="PANTHER" id="PTHR43792">
    <property type="entry name" value="GNAT FAMILY, PUTATIVE (AFU_ORTHOLOGUE AFUA_3G00765)-RELATED-RELATED"/>
    <property type="match status" value="1"/>
</dbReference>
<comment type="caution">
    <text evidence="2">The sequence shown here is derived from an EMBL/GenBank/DDBJ whole genome shotgun (WGS) entry which is preliminary data.</text>
</comment>